<dbReference type="Pfam" id="PF12977">
    <property type="entry name" value="DUF3861"/>
    <property type="match status" value="1"/>
</dbReference>
<dbReference type="Gene3D" id="3.10.20.850">
    <property type="entry name" value="Protein of unknown function DUF3861"/>
    <property type="match status" value="1"/>
</dbReference>
<dbReference type="InterPro" id="IPR024476">
    <property type="entry name" value="DUF3861"/>
</dbReference>
<dbReference type="EMBL" id="LUAW01000067">
    <property type="protein sequence ID" value="KYQ70532.1"/>
    <property type="molecule type" value="Genomic_DNA"/>
</dbReference>
<comment type="caution">
    <text evidence="1">The sequence shown here is derived from an EMBL/GenBank/DDBJ whole genome shotgun (WGS) entry which is preliminary data.</text>
</comment>
<proteinExistence type="predicted"/>
<dbReference type="Proteomes" id="UP000076276">
    <property type="component" value="Unassembled WGS sequence"/>
</dbReference>
<gene>
    <name evidence="1" type="ORF">AZH43_04320</name>
</gene>
<keyword evidence="2" id="KW-1185">Reference proteome</keyword>
<dbReference type="STRING" id="1806892.AZH43_04320"/>
<dbReference type="OrthoDB" id="119700at2"/>
<evidence type="ECO:0000313" key="2">
    <source>
        <dbReference type="Proteomes" id="UP000076276"/>
    </source>
</evidence>
<evidence type="ECO:0000313" key="1">
    <source>
        <dbReference type="EMBL" id="KYQ70532.1"/>
    </source>
</evidence>
<reference evidence="1 2" key="1">
    <citation type="submission" date="2016-03" db="EMBL/GenBank/DDBJ databases">
        <title>Acinetobacter genomospecies 28 strain ANC 4149.</title>
        <authorList>
            <person name="Radolfova-Krizova L."/>
            <person name="Nemec A."/>
        </authorList>
    </citation>
    <scope>NUCLEOTIDE SEQUENCE [LARGE SCALE GENOMIC DNA]</scope>
    <source>
        <strain evidence="1 2">ANC 4149</strain>
    </source>
</reference>
<protein>
    <recommendedName>
        <fullName evidence="3">DUF3861 domain-containing protein</fullName>
    </recommendedName>
</protein>
<dbReference type="InterPro" id="IPR038194">
    <property type="entry name" value="DUF3861_sf"/>
</dbReference>
<organism evidence="1 2">
    <name type="scientific">Acinetobacter pragensis</name>
    <dbReference type="NCBI Taxonomy" id="1806892"/>
    <lineage>
        <taxon>Bacteria</taxon>
        <taxon>Pseudomonadati</taxon>
        <taxon>Pseudomonadota</taxon>
        <taxon>Gammaproteobacteria</taxon>
        <taxon>Moraxellales</taxon>
        <taxon>Moraxellaceae</taxon>
        <taxon>Acinetobacter</taxon>
    </lineage>
</organism>
<name>A0A151XXI8_9GAMM</name>
<dbReference type="RefSeq" id="WP_067672450.1">
    <property type="nucleotide sequence ID" value="NZ_CBCSIK010000001.1"/>
</dbReference>
<accession>A0A151XXI8</accession>
<sequence length="113" mass="13077">MKQHQYEITVKHIADAQGNPSGYTEVLQFNAYNHDDLFKVLEHISKAKLFDDEKTKAFAVGLKLFGETLLENKDMPLFKDFMPQFIEFMKTLKQTVKSQSNESVTMEKGEINE</sequence>
<dbReference type="AlphaFoldDB" id="A0A151XXI8"/>
<evidence type="ECO:0008006" key="3">
    <source>
        <dbReference type="Google" id="ProtNLM"/>
    </source>
</evidence>